<organism evidence="1">
    <name type="scientific">Ovis aries</name>
    <name type="common">Sheep</name>
    <dbReference type="NCBI Taxonomy" id="9940"/>
    <lineage>
        <taxon>Eukaryota</taxon>
        <taxon>Metazoa</taxon>
        <taxon>Chordata</taxon>
        <taxon>Craniata</taxon>
        <taxon>Vertebrata</taxon>
        <taxon>Euteleostomi</taxon>
        <taxon>Mammalia</taxon>
        <taxon>Eutheria</taxon>
        <taxon>Laurasiatheria</taxon>
        <taxon>Artiodactyla</taxon>
        <taxon>Ruminantia</taxon>
        <taxon>Pecora</taxon>
        <taxon>Bovidae</taxon>
        <taxon>Caprinae</taxon>
        <taxon>Ovis</taxon>
    </lineage>
</organism>
<evidence type="ECO:0000313" key="1">
    <source>
        <dbReference type="Ensembl" id="ENSOARP00020048092.1"/>
    </source>
</evidence>
<accession>A0AC11DQR4</accession>
<protein>
    <submittedName>
        <fullName evidence="1">Cyclin J like</fullName>
    </submittedName>
</protein>
<proteinExistence type="predicted"/>
<reference evidence="1" key="2">
    <citation type="submission" date="2025-08" db="UniProtKB">
        <authorList>
            <consortium name="Ensembl"/>
        </authorList>
    </citation>
    <scope>IDENTIFICATION</scope>
</reference>
<reference evidence="1" key="1">
    <citation type="submission" date="2020-11" db="EMBL/GenBank/DDBJ databases">
        <authorList>
            <person name="Davenport K.M."/>
            <person name="Bickhart D.M."/>
            <person name="Smith T.P.L."/>
            <person name="Murdoch B.M."/>
            <person name="Rosen B.D."/>
        </authorList>
    </citation>
    <scope>NUCLEOTIDE SEQUENCE [LARGE SCALE GENOMIC DNA]</scope>
    <source>
        <strain evidence="1">OAR_USU_Benz2616</strain>
    </source>
</reference>
<reference evidence="1" key="3">
    <citation type="submission" date="2025-09" db="UniProtKB">
        <authorList>
            <consortium name="Ensembl"/>
        </authorList>
    </citation>
    <scope>IDENTIFICATION</scope>
</reference>
<dbReference type="Ensembl" id="ENSOART00020069780.1">
    <property type="protein sequence ID" value="ENSOARP00020048092.1"/>
    <property type="gene ID" value="ENSOARG00020009830.2"/>
</dbReference>
<name>A0AC11DQR4_SHEEP</name>
<sequence>MREARPPIPPAKEGGPRRPGGCEPRRDPSASRGAAAARASRATEAAVESLERPAPGPPLLAGTRGHSRLGPGKSPAPAAPHLRRGMPSESGAADAMMDEPWWEGRVASDVHCTLREKELKLPTFRAHSPLLKSRRFLVDILTLLSSRCQLCPAARHLAVYLLDHFLDRYDITTSKQLYAVAVSCLLLAIELSVQEPLEPHFSTIRRRATSLPHPGPSSVC</sequence>
<gene>
    <name evidence="1" type="primary">CCNJL</name>
</gene>